<dbReference type="STRING" id="1367847.JCM7686_2295"/>
<proteinExistence type="predicted"/>
<keyword evidence="2" id="KW-1133">Transmembrane helix</keyword>
<evidence type="ECO:0000256" key="1">
    <source>
        <dbReference type="SAM" id="MobiDB-lite"/>
    </source>
</evidence>
<name>S5Y0X2_PARAH</name>
<dbReference type="HOGENOM" id="CLU_135596_0_0_5"/>
<protein>
    <submittedName>
        <fullName evidence="3">Uncharacterized protein</fullName>
    </submittedName>
</protein>
<gene>
    <name evidence="3" type="ORF">JCM7686_2295</name>
</gene>
<feature type="region of interest" description="Disordered" evidence="1">
    <location>
        <begin position="86"/>
        <end position="139"/>
    </location>
</feature>
<dbReference type="AlphaFoldDB" id="S5Y0X2"/>
<keyword evidence="2" id="KW-0812">Transmembrane</keyword>
<dbReference type="Proteomes" id="UP000015480">
    <property type="component" value="Chromosome"/>
</dbReference>
<dbReference type="KEGG" id="pami:JCM7686_2295"/>
<keyword evidence="4" id="KW-1185">Reference proteome</keyword>
<organism evidence="3 4">
    <name type="scientific">Paracoccus aminophilus JCM 7686</name>
    <dbReference type="NCBI Taxonomy" id="1367847"/>
    <lineage>
        <taxon>Bacteria</taxon>
        <taxon>Pseudomonadati</taxon>
        <taxon>Pseudomonadota</taxon>
        <taxon>Alphaproteobacteria</taxon>
        <taxon>Rhodobacterales</taxon>
        <taxon>Paracoccaceae</taxon>
        <taxon>Paracoccus</taxon>
    </lineage>
</organism>
<feature type="compositionally biased region" description="Acidic residues" evidence="1">
    <location>
        <begin position="110"/>
        <end position="123"/>
    </location>
</feature>
<keyword evidence="2" id="KW-0472">Membrane</keyword>
<evidence type="ECO:0000313" key="4">
    <source>
        <dbReference type="Proteomes" id="UP000015480"/>
    </source>
</evidence>
<dbReference type="PATRIC" id="fig|1367847.3.peg.2291"/>
<reference evidence="3 4" key="1">
    <citation type="journal article" date="2014" name="BMC Genomics">
        <title>Architecture and functions of a multipartite genome of the methylotrophic bacterium Paracoccus aminophilus JCM 7686, containing primary and secondary chromids.</title>
        <authorList>
            <person name="Dziewit L."/>
            <person name="Czarnecki J."/>
            <person name="Wibberg D."/>
            <person name="Radlinska M."/>
            <person name="Mrozek P."/>
            <person name="Szymczak M."/>
            <person name="Schluter A."/>
            <person name="Puhler A."/>
            <person name="Bartosik D."/>
        </authorList>
    </citation>
    <scope>NUCLEOTIDE SEQUENCE [LARGE SCALE GENOMIC DNA]</scope>
    <source>
        <strain evidence="3">JCM 7686</strain>
    </source>
</reference>
<dbReference type="eggNOG" id="ENOG5032USD">
    <property type="taxonomic scope" value="Bacteria"/>
</dbReference>
<evidence type="ECO:0000256" key="2">
    <source>
        <dbReference type="SAM" id="Phobius"/>
    </source>
</evidence>
<dbReference type="EMBL" id="CP006650">
    <property type="protein sequence ID" value="AGT09365.1"/>
    <property type="molecule type" value="Genomic_DNA"/>
</dbReference>
<sequence length="139" mass="15471">MFNFVIIFLLVAVLLTGAFYLKLHSLPERMMHGRHPAQFQIVAVMGLISLLTHNQIFWIAALLLAMIDLPSLFSPLASMARSLHRLSVQPARRERRRSRRAAAGDPAADTTDEMTDDLPEDAGDTVAASHHQTERKADA</sequence>
<evidence type="ECO:0000313" key="3">
    <source>
        <dbReference type="EMBL" id="AGT09365.1"/>
    </source>
</evidence>
<feature type="transmembrane region" description="Helical" evidence="2">
    <location>
        <begin position="6"/>
        <end position="23"/>
    </location>
</feature>
<feature type="transmembrane region" description="Helical" evidence="2">
    <location>
        <begin position="35"/>
        <end position="51"/>
    </location>
</feature>
<accession>S5Y0X2</accession>